<keyword evidence="2" id="KW-1185">Reference proteome</keyword>
<comment type="caution">
    <text evidence="1">The sequence shown here is derived from an EMBL/GenBank/DDBJ whole genome shotgun (WGS) entry which is preliminary data.</text>
</comment>
<sequence>MECTVPRDEFWVNFRSSSPPGTTRSTYVEHKIITFPSPSSSSLFPSEGIFTPSPFRLVLSRPVPSHSVLSRPVYIPNDT</sequence>
<reference evidence="1 2" key="1">
    <citation type="submission" date="2018-10" db="EMBL/GenBank/DDBJ databases">
        <title>A high-quality apple genome assembly.</title>
        <authorList>
            <person name="Hu J."/>
        </authorList>
    </citation>
    <scope>NUCLEOTIDE SEQUENCE [LARGE SCALE GENOMIC DNA]</scope>
    <source>
        <strain evidence="2">cv. HFTH1</strain>
        <tissue evidence="1">Young leaf</tissue>
    </source>
</reference>
<gene>
    <name evidence="1" type="ORF">DVH24_007514</name>
</gene>
<protein>
    <submittedName>
        <fullName evidence="1">Uncharacterized protein</fullName>
    </submittedName>
</protein>
<evidence type="ECO:0000313" key="2">
    <source>
        <dbReference type="Proteomes" id="UP000290289"/>
    </source>
</evidence>
<evidence type="ECO:0000313" key="1">
    <source>
        <dbReference type="EMBL" id="RXH70258.1"/>
    </source>
</evidence>
<proteinExistence type="predicted"/>
<organism evidence="1 2">
    <name type="scientific">Malus domestica</name>
    <name type="common">Apple</name>
    <name type="synonym">Pyrus malus</name>
    <dbReference type="NCBI Taxonomy" id="3750"/>
    <lineage>
        <taxon>Eukaryota</taxon>
        <taxon>Viridiplantae</taxon>
        <taxon>Streptophyta</taxon>
        <taxon>Embryophyta</taxon>
        <taxon>Tracheophyta</taxon>
        <taxon>Spermatophyta</taxon>
        <taxon>Magnoliopsida</taxon>
        <taxon>eudicotyledons</taxon>
        <taxon>Gunneridae</taxon>
        <taxon>Pentapetalae</taxon>
        <taxon>rosids</taxon>
        <taxon>fabids</taxon>
        <taxon>Rosales</taxon>
        <taxon>Rosaceae</taxon>
        <taxon>Amygdaloideae</taxon>
        <taxon>Maleae</taxon>
        <taxon>Malus</taxon>
    </lineage>
</organism>
<dbReference type="EMBL" id="RDQH01000342">
    <property type="protein sequence ID" value="RXH70258.1"/>
    <property type="molecule type" value="Genomic_DNA"/>
</dbReference>
<dbReference type="Proteomes" id="UP000290289">
    <property type="component" value="Chromosome 16"/>
</dbReference>
<dbReference type="AlphaFoldDB" id="A0A498HFL1"/>
<accession>A0A498HFL1</accession>
<name>A0A498HFL1_MALDO</name>